<gene>
    <name evidence="2" type="ORF">HGA13_24300</name>
</gene>
<keyword evidence="3" id="KW-1185">Reference proteome</keyword>
<comment type="caution">
    <text evidence="2">The sequence shown here is derived from an EMBL/GenBank/DDBJ whole genome shotgun (WGS) entry which is preliminary data.</text>
</comment>
<reference evidence="2 3" key="1">
    <citation type="submission" date="2020-04" db="EMBL/GenBank/DDBJ databases">
        <title>MicrobeNet Type strains.</title>
        <authorList>
            <person name="Nicholson A.C."/>
        </authorList>
    </citation>
    <scope>NUCLEOTIDE SEQUENCE [LARGE SCALE GENOMIC DNA]</scope>
    <source>
        <strain evidence="2 3">DSM 45078</strain>
    </source>
</reference>
<proteinExistence type="predicted"/>
<evidence type="ECO:0000313" key="3">
    <source>
        <dbReference type="Proteomes" id="UP000565715"/>
    </source>
</evidence>
<name>A0A846XLF8_9NOCA</name>
<dbReference type="EMBL" id="JAAXOO010000006">
    <property type="protein sequence ID" value="NKY36165.1"/>
    <property type="molecule type" value="Genomic_DNA"/>
</dbReference>
<dbReference type="RefSeq" id="WP_157112898.1">
    <property type="nucleotide sequence ID" value="NZ_JAAXOO010000006.1"/>
</dbReference>
<dbReference type="AlphaFoldDB" id="A0A846XLF8"/>
<protein>
    <submittedName>
        <fullName evidence="2">Uncharacterized protein</fullName>
    </submittedName>
</protein>
<sequence>MSSARELLSDGTARIARVFRNFVGHKASSMRDSAGILDDGADRFDGANRAAVRETGMSGPDNRPTGTGPNLASVPGVDELLRVRTLDNRRLRSDLSGLERRYGPFHLRLTDVSYFGPTSAGGPPVSGFRINGAVVDDAGRQVGRVERHISVKDGRIVVFNAHMRLEEGARGRGFSQAFTASMNDYYRRSGVDRIEIFAVQDGSVAWARAGFDFDRDPDRMKRTISSVREQAVAIRADCSPSDRALLDEVLSRFKGKDGYPTARELVELAGEDPQLGVKLMSGTSWHGVQRLS</sequence>
<feature type="region of interest" description="Disordered" evidence="1">
    <location>
        <begin position="53"/>
        <end position="73"/>
    </location>
</feature>
<evidence type="ECO:0000256" key="1">
    <source>
        <dbReference type="SAM" id="MobiDB-lite"/>
    </source>
</evidence>
<evidence type="ECO:0000313" key="2">
    <source>
        <dbReference type="EMBL" id="NKY36165.1"/>
    </source>
</evidence>
<organism evidence="2 3">
    <name type="scientific">Nocardia speluncae</name>
    <dbReference type="NCBI Taxonomy" id="419477"/>
    <lineage>
        <taxon>Bacteria</taxon>
        <taxon>Bacillati</taxon>
        <taxon>Actinomycetota</taxon>
        <taxon>Actinomycetes</taxon>
        <taxon>Mycobacteriales</taxon>
        <taxon>Nocardiaceae</taxon>
        <taxon>Nocardia</taxon>
    </lineage>
</organism>
<accession>A0A846XLF8</accession>
<dbReference type="Proteomes" id="UP000565715">
    <property type="component" value="Unassembled WGS sequence"/>
</dbReference>